<feature type="region of interest" description="Disordered" evidence="1">
    <location>
        <begin position="348"/>
        <end position="423"/>
    </location>
</feature>
<keyword evidence="3" id="KW-1185">Reference proteome</keyword>
<evidence type="ECO:0000256" key="1">
    <source>
        <dbReference type="SAM" id="MobiDB-lite"/>
    </source>
</evidence>
<dbReference type="Proteomes" id="UP001150062">
    <property type="component" value="Unassembled WGS sequence"/>
</dbReference>
<feature type="compositionally biased region" description="Polar residues" evidence="1">
    <location>
        <begin position="348"/>
        <end position="368"/>
    </location>
</feature>
<sequence>MEKLENTENFKKLQQEFQNIRRFKNRLQKLMEIVPGCVEGITIQQLEQNQINNQGNKRHSKRFFMPQEIKVKRDVIRYLSELTKLKKKSIERGLSIFFEKTYHLYNTREYSREWMIFRKEKPIIGKSKSRMEKKNKTKPRTNTATTTKTNTKTKTKTKTNTKKTRTKLNKQNIRKIKHKSLPTQNFSTLKRKKRFISDTQSDNDLSVCIENKRNSSPKLQKTNSFNSLSDSFDLSSNHNLSINQSENESESTIESENENGNQNGNENENENEGVNEKKSKIKTKRNFTYNKQNIKNNNQFSYYRKPKINKRPKSFSYYYPKYENQATLLNQMIFPKDQSCDKNFQIQSQKQSKNGMRTQYNIKTQNQIENEKETIGKNQKNKFNRNLLGNNNNDNDNGNGNDNNKINSNNKININDQEKKKKNPKIYQRQLLKPFEPQTDLEDLYSSFRIYESDQMDEFQKRFYEITFNNSNTENHLMFDDNMHWSTLGDIWKSDSNSFFY</sequence>
<comment type="caution">
    <text evidence="2">The sequence shown here is derived from an EMBL/GenBank/DDBJ whole genome shotgun (WGS) entry which is preliminary data.</text>
</comment>
<organism evidence="2 3">
    <name type="scientific">Anaeramoeba flamelloides</name>
    <dbReference type="NCBI Taxonomy" id="1746091"/>
    <lineage>
        <taxon>Eukaryota</taxon>
        <taxon>Metamonada</taxon>
        <taxon>Anaeramoebidae</taxon>
        <taxon>Anaeramoeba</taxon>
    </lineage>
</organism>
<feature type="compositionally biased region" description="Low complexity" evidence="1">
    <location>
        <begin position="140"/>
        <end position="150"/>
    </location>
</feature>
<feature type="compositionally biased region" description="Polar residues" evidence="1">
    <location>
        <begin position="286"/>
        <end position="299"/>
    </location>
</feature>
<evidence type="ECO:0000313" key="3">
    <source>
        <dbReference type="Proteomes" id="UP001150062"/>
    </source>
</evidence>
<feature type="compositionally biased region" description="Low complexity" evidence="1">
    <location>
        <begin position="384"/>
        <end position="415"/>
    </location>
</feature>
<feature type="region of interest" description="Disordered" evidence="1">
    <location>
        <begin position="236"/>
        <end position="299"/>
    </location>
</feature>
<dbReference type="EMBL" id="JAOAOG010000172">
    <property type="protein sequence ID" value="KAJ6243246.1"/>
    <property type="molecule type" value="Genomic_DNA"/>
</dbReference>
<reference evidence="2" key="1">
    <citation type="submission" date="2022-08" db="EMBL/GenBank/DDBJ databases">
        <title>Novel sulfate-reducing endosymbionts in the free-living metamonad Anaeramoeba.</title>
        <authorList>
            <person name="Jerlstrom-Hultqvist J."/>
            <person name="Cepicka I."/>
            <person name="Gallot-Lavallee L."/>
            <person name="Salas-Leiva D."/>
            <person name="Curtis B.A."/>
            <person name="Zahonova K."/>
            <person name="Pipaliya S."/>
            <person name="Dacks J."/>
            <person name="Roger A.J."/>
        </authorList>
    </citation>
    <scope>NUCLEOTIDE SEQUENCE</scope>
    <source>
        <strain evidence="2">Schooner1</strain>
    </source>
</reference>
<feature type="region of interest" description="Disordered" evidence="1">
    <location>
        <begin position="128"/>
        <end position="188"/>
    </location>
</feature>
<feature type="compositionally biased region" description="Low complexity" evidence="1">
    <location>
        <begin position="236"/>
        <end position="246"/>
    </location>
</feature>
<feature type="compositionally biased region" description="Acidic residues" evidence="1">
    <location>
        <begin position="247"/>
        <end position="257"/>
    </location>
</feature>
<evidence type="ECO:0000313" key="2">
    <source>
        <dbReference type="EMBL" id="KAJ6243246.1"/>
    </source>
</evidence>
<protein>
    <submittedName>
        <fullName evidence="2">Uncharacterized protein</fullName>
    </submittedName>
</protein>
<accession>A0ABQ8YF94</accession>
<proteinExistence type="predicted"/>
<name>A0ABQ8YF94_9EUKA</name>
<gene>
    <name evidence="2" type="ORF">M0813_22387</name>
</gene>
<feature type="compositionally biased region" description="Basic residues" evidence="1">
    <location>
        <begin position="151"/>
        <end position="180"/>
    </location>
</feature>